<evidence type="ECO:0000256" key="2">
    <source>
        <dbReference type="ARBA" id="ARBA00006484"/>
    </source>
</evidence>
<dbReference type="PANTHER" id="PTHR43157">
    <property type="entry name" value="PHOSPHATIDYLINOSITOL-GLYCAN BIOSYNTHESIS CLASS F PROTEIN-RELATED"/>
    <property type="match status" value="1"/>
</dbReference>
<proteinExistence type="inferred from homology"/>
<feature type="signal peptide" evidence="8">
    <location>
        <begin position="1"/>
        <end position="16"/>
    </location>
</feature>
<dbReference type="FunFam" id="3.40.50.720:FF:000145">
    <property type="entry name" value="Retinol dehydrogenase 12"/>
    <property type="match status" value="1"/>
</dbReference>
<gene>
    <name evidence="9" type="ORF">Baya_12980</name>
</gene>
<keyword evidence="5" id="KW-0560">Oxidoreductase</keyword>
<keyword evidence="8" id="KW-0732">Signal</keyword>
<keyword evidence="4" id="KW-0521">NADP</keyword>
<accession>A0A556V4X2</accession>
<dbReference type="AlphaFoldDB" id="A0A556V4X2"/>
<keyword evidence="6" id="KW-0443">Lipid metabolism</keyword>
<evidence type="ECO:0000256" key="6">
    <source>
        <dbReference type="ARBA" id="ARBA00023098"/>
    </source>
</evidence>
<evidence type="ECO:0000256" key="1">
    <source>
        <dbReference type="ARBA" id="ARBA00004891"/>
    </source>
</evidence>
<comment type="catalytic activity">
    <reaction evidence="7">
        <text>all-trans-retinol + NADP(+) = all-trans-retinal + NADPH + H(+)</text>
        <dbReference type="Rhea" id="RHEA:25033"/>
        <dbReference type="ChEBI" id="CHEBI:15378"/>
        <dbReference type="ChEBI" id="CHEBI:17336"/>
        <dbReference type="ChEBI" id="CHEBI:17898"/>
        <dbReference type="ChEBI" id="CHEBI:57783"/>
        <dbReference type="ChEBI" id="CHEBI:58349"/>
        <dbReference type="EC" id="1.1.1.300"/>
    </reaction>
</comment>
<protein>
    <recommendedName>
        <fullName evidence="3">NADP-retinol dehydrogenase</fullName>
        <ecNumber evidence="3">1.1.1.300</ecNumber>
    </recommendedName>
</protein>
<dbReference type="GO" id="GO:0052650">
    <property type="term" value="F:all-trans-retinol dehydrogenase (NADP+) activity"/>
    <property type="evidence" value="ECO:0007669"/>
    <property type="project" value="UniProtKB-EC"/>
</dbReference>
<comment type="caution">
    <text evidence="9">The sequence shown here is derived from an EMBL/GenBank/DDBJ whole genome shotgun (WGS) entry which is preliminary data.</text>
</comment>
<organism evidence="9 10">
    <name type="scientific">Bagarius yarrelli</name>
    <name type="common">Goonch</name>
    <name type="synonym">Bagrus yarrelli</name>
    <dbReference type="NCBI Taxonomy" id="175774"/>
    <lineage>
        <taxon>Eukaryota</taxon>
        <taxon>Metazoa</taxon>
        <taxon>Chordata</taxon>
        <taxon>Craniata</taxon>
        <taxon>Vertebrata</taxon>
        <taxon>Euteleostomi</taxon>
        <taxon>Actinopterygii</taxon>
        <taxon>Neopterygii</taxon>
        <taxon>Teleostei</taxon>
        <taxon>Ostariophysi</taxon>
        <taxon>Siluriformes</taxon>
        <taxon>Sisoridae</taxon>
        <taxon>Sisorinae</taxon>
        <taxon>Bagarius</taxon>
    </lineage>
</organism>
<evidence type="ECO:0000256" key="8">
    <source>
        <dbReference type="SAM" id="SignalP"/>
    </source>
</evidence>
<comment type="similarity">
    <text evidence="2">Belongs to the short-chain dehydrogenases/reductases (SDR) family.</text>
</comment>
<dbReference type="EC" id="1.1.1.300" evidence="3"/>
<dbReference type="InterPro" id="IPR036291">
    <property type="entry name" value="NAD(P)-bd_dom_sf"/>
</dbReference>
<name>A0A556V4X2_BAGYA</name>
<dbReference type="Proteomes" id="UP000319801">
    <property type="component" value="Unassembled WGS sequence"/>
</dbReference>
<dbReference type="Gene3D" id="3.40.50.720">
    <property type="entry name" value="NAD(P)-binding Rossmann-like Domain"/>
    <property type="match status" value="1"/>
</dbReference>
<comment type="pathway">
    <text evidence="1">Cofactor metabolism; retinol metabolism.</text>
</comment>
<dbReference type="InterPro" id="IPR002347">
    <property type="entry name" value="SDR_fam"/>
</dbReference>
<dbReference type="OrthoDB" id="191139at2759"/>
<feature type="chain" id="PRO_5021810029" description="NADP-retinol dehydrogenase" evidence="8">
    <location>
        <begin position="17"/>
        <end position="320"/>
    </location>
</feature>
<evidence type="ECO:0000256" key="7">
    <source>
        <dbReference type="ARBA" id="ARBA00050568"/>
    </source>
</evidence>
<reference evidence="9 10" key="1">
    <citation type="journal article" date="2019" name="Genome Biol. Evol.">
        <title>Whole-Genome Sequencing of the Giant Devil Catfish, Bagarius yarrelli.</title>
        <authorList>
            <person name="Jiang W."/>
            <person name="Lv Y."/>
            <person name="Cheng L."/>
            <person name="Yang K."/>
            <person name="Chao B."/>
            <person name="Wang X."/>
            <person name="Li Y."/>
            <person name="Pan X."/>
            <person name="You X."/>
            <person name="Zhang Y."/>
            <person name="Yang J."/>
            <person name="Li J."/>
            <person name="Zhang X."/>
            <person name="Liu S."/>
            <person name="Sun C."/>
            <person name="Yang J."/>
            <person name="Shi Q."/>
        </authorList>
    </citation>
    <scope>NUCLEOTIDE SEQUENCE [LARGE SCALE GENOMIC DNA]</scope>
    <source>
        <strain evidence="9">JWS20170419001</strain>
        <tissue evidence="9">Muscle</tissue>
    </source>
</reference>
<dbReference type="Pfam" id="PF00106">
    <property type="entry name" value="adh_short"/>
    <property type="match status" value="1"/>
</dbReference>
<dbReference type="PANTHER" id="PTHR43157:SF32">
    <property type="entry name" value="RETINOL DEHYDROGENASE 12"/>
    <property type="match status" value="1"/>
</dbReference>
<evidence type="ECO:0000313" key="9">
    <source>
        <dbReference type="EMBL" id="TSV02060.1"/>
    </source>
</evidence>
<keyword evidence="10" id="KW-1185">Reference proteome</keyword>
<evidence type="ECO:0000256" key="5">
    <source>
        <dbReference type="ARBA" id="ARBA00023002"/>
    </source>
</evidence>
<dbReference type="SUPFAM" id="SSF51735">
    <property type="entry name" value="NAD(P)-binding Rossmann-fold domains"/>
    <property type="match status" value="1"/>
</dbReference>
<sequence length="320" mass="35093">MMMMMMMVVVGSGVVALILRLMSPHIRKYAAGGVCTSTARLDGKTALITGANTGIGKETALDLALRGARVILACRDVEKGEEAAAEIRTRVGGAQVEVRELDLADTYSIRAFAQKFLREVSHLHILINNGGVMMCPYMKTADGFEMHLGVNHLGHFLLTFLLLGALKRSAPSRIIVVSSLAHYFGWIRFHDLHSQGSYNSGLAYCQSKLANVLFTRELARRLTGWNVTVNSVHPGTVRSDLVRHSTLMSIMFALFSMFLKTPKEGAQTSNYCAVAEELESITGKHFSDCVPASVAPQGRCDETARKLWEVSCDLLGINWN</sequence>
<dbReference type="EMBL" id="VCAZ01000122">
    <property type="protein sequence ID" value="TSV02060.1"/>
    <property type="molecule type" value="Genomic_DNA"/>
</dbReference>
<dbReference type="PRINTS" id="PR00081">
    <property type="entry name" value="GDHRDH"/>
</dbReference>
<evidence type="ECO:0000256" key="4">
    <source>
        <dbReference type="ARBA" id="ARBA00022857"/>
    </source>
</evidence>
<evidence type="ECO:0000256" key="3">
    <source>
        <dbReference type="ARBA" id="ARBA00012852"/>
    </source>
</evidence>
<evidence type="ECO:0000313" key="10">
    <source>
        <dbReference type="Proteomes" id="UP000319801"/>
    </source>
</evidence>